<reference evidence="2 3" key="1">
    <citation type="submission" date="2018-07" db="EMBL/GenBank/DDBJ databases">
        <title>Comparative genomes isolates from brazilian mangrove.</title>
        <authorList>
            <person name="De Araujo J.E."/>
            <person name="Taketani R.G."/>
            <person name="Silva M.C.P."/>
            <person name="Lourenco M.V."/>
            <person name="Oliveira V.M."/>
            <person name="Andreote F.D."/>
        </authorList>
    </citation>
    <scope>NUCLEOTIDE SEQUENCE [LARGE SCALE GENOMIC DNA]</scope>
    <source>
        <strain evidence="2 3">HEX PRIS-MGV</strain>
    </source>
</reference>
<dbReference type="EMBL" id="QPEX01000030">
    <property type="protein sequence ID" value="RCS46414.1"/>
    <property type="molecule type" value="Genomic_DNA"/>
</dbReference>
<keyword evidence="1" id="KW-1133">Transmembrane helix</keyword>
<feature type="transmembrane region" description="Helical" evidence="1">
    <location>
        <begin position="171"/>
        <end position="190"/>
    </location>
</feature>
<feature type="transmembrane region" description="Helical" evidence="1">
    <location>
        <begin position="112"/>
        <end position="133"/>
    </location>
</feature>
<accession>A0A368KPC7</accession>
<gene>
    <name evidence="2" type="ORF">DTL42_15770</name>
</gene>
<feature type="transmembrane region" description="Helical" evidence="1">
    <location>
        <begin position="270"/>
        <end position="294"/>
    </location>
</feature>
<keyword evidence="1" id="KW-0472">Membrane</keyword>
<proteinExistence type="predicted"/>
<feature type="transmembrane region" description="Helical" evidence="1">
    <location>
        <begin position="139"/>
        <end position="164"/>
    </location>
</feature>
<sequence>MYCGLLGGWLPLSSLEAPVKYTSKDTWAINSSTVISTSTQPLAGLARKIDAYLLALLLVVYALAAFQPGLGMMIRSQEVFHCPLTVLMLSGMLFLAGLGIEAKEVRQAMRSWRHVLGGCVLLVAAPWGIVAILNTWPALFPAGILAGLGLVALMPSAASSVAWTQLSRGNVAINVALILLSTIFAPAMLGGIAQQSHFILGEAGTSILEIGMWIVPAVLVGALVRHLVGAARIQFIRPMLKVGSASILLLLNYANASAALPRIVGDFQPMILLVLVLTVWGMCGTVFLASWYLTRWLGVGEAEARSLVFGIGMKNTGMALVLAGLWLEQYPLALVAIIIYTFSQHLFAAGYHQWTVRFDSVAKT</sequence>
<keyword evidence="1" id="KW-0812">Transmembrane</keyword>
<dbReference type="AlphaFoldDB" id="A0A368KPC7"/>
<evidence type="ECO:0000313" key="3">
    <source>
        <dbReference type="Proteomes" id="UP000253562"/>
    </source>
</evidence>
<feature type="transmembrane region" description="Helical" evidence="1">
    <location>
        <begin position="210"/>
        <end position="228"/>
    </location>
</feature>
<dbReference type="PANTHER" id="PTHR10361">
    <property type="entry name" value="SODIUM-BILE ACID COTRANSPORTER"/>
    <property type="match status" value="1"/>
</dbReference>
<dbReference type="InterPro" id="IPR038770">
    <property type="entry name" value="Na+/solute_symporter_sf"/>
</dbReference>
<name>A0A368KPC7_9BACT</name>
<dbReference type="Proteomes" id="UP000253562">
    <property type="component" value="Unassembled WGS sequence"/>
</dbReference>
<feature type="transmembrane region" description="Helical" evidence="1">
    <location>
        <begin position="51"/>
        <end position="74"/>
    </location>
</feature>
<protein>
    <recommendedName>
        <fullName evidence="4">Bile acid:sodium symporter</fullName>
    </recommendedName>
</protein>
<feature type="transmembrane region" description="Helical" evidence="1">
    <location>
        <begin position="332"/>
        <end position="351"/>
    </location>
</feature>
<feature type="transmembrane region" description="Helical" evidence="1">
    <location>
        <begin position="80"/>
        <end position="100"/>
    </location>
</feature>
<dbReference type="PANTHER" id="PTHR10361:SF28">
    <property type="entry name" value="P3 PROTEIN-RELATED"/>
    <property type="match status" value="1"/>
</dbReference>
<evidence type="ECO:0000313" key="2">
    <source>
        <dbReference type="EMBL" id="RCS46414.1"/>
    </source>
</evidence>
<dbReference type="InterPro" id="IPR016833">
    <property type="entry name" value="Put_Na-Bile_cotransptr"/>
</dbReference>
<comment type="caution">
    <text evidence="2">The sequence shown here is derived from an EMBL/GenBank/DDBJ whole genome shotgun (WGS) entry which is preliminary data.</text>
</comment>
<organism evidence="2 3">
    <name type="scientific">Bremerella cremea</name>
    <dbReference type="NCBI Taxonomy" id="1031537"/>
    <lineage>
        <taxon>Bacteria</taxon>
        <taxon>Pseudomonadati</taxon>
        <taxon>Planctomycetota</taxon>
        <taxon>Planctomycetia</taxon>
        <taxon>Pirellulales</taxon>
        <taxon>Pirellulaceae</taxon>
        <taxon>Bremerella</taxon>
    </lineage>
</organism>
<dbReference type="Pfam" id="PF13593">
    <property type="entry name" value="SBF_like"/>
    <property type="match status" value="1"/>
</dbReference>
<evidence type="ECO:0000256" key="1">
    <source>
        <dbReference type="SAM" id="Phobius"/>
    </source>
</evidence>
<evidence type="ECO:0008006" key="4">
    <source>
        <dbReference type="Google" id="ProtNLM"/>
    </source>
</evidence>
<dbReference type="Gene3D" id="1.20.1530.20">
    <property type="match status" value="1"/>
</dbReference>
<feature type="transmembrane region" description="Helical" evidence="1">
    <location>
        <begin position="240"/>
        <end position="264"/>
    </location>
</feature>
<feature type="transmembrane region" description="Helical" evidence="1">
    <location>
        <begin position="306"/>
        <end position="326"/>
    </location>
</feature>
<dbReference type="InterPro" id="IPR004710">
    <property type="entry name" value="Bilac:Na_transpt"/>
</dbReference>